<dbReference type="Proteomes" id="UP000265581">
    <property type="component" value="Unassembled WGS sequence"/>
</dbReference>
<evidence type="ECO:0000313" key="1">
    <source>
        <dbReference type="EMBL" id="REK70299.1"/>
    </source>
</evidence>
<dbReference type="RefSeq" id="WP_119704894.1">
    <property type="nucleotide sequence ID" value="NZ_JBHSOI010000002.1"/>
</dbReference>
<gene>
    <name evidence="1" type="ORF">DX116_14190</name>
</gene>
<name>A0A371P2X2_9ACTN</name>
<dbReference type="GO" id="GO:0016787">
    <property type="term" value="F:hydrolase activity"/>
    <property type="evidence" value="ECO:0007669"/>
    <property type="project" value="UniProtKB-KW"/>
</dbReference>
<comment type="caution">
    <text evidence="1">The sequence shown here is derived from an EMBL/GenBank/DDBJ whole genome shotgun (WGS) entry which is preliminary data.</text>
</comment>
<reference evidence="1 2" key="1">
    <citation type="submission" date="2018-08" db="EMBL/GenBank/DDBJ databases">
        <title>Aeromicrobium sp. M2KJ-4, whole genome shotgun sequence.</title>
        <authorList>
            <person name="Tuo L."/>
        </authorList>
    </citation>
    <scope>NUCLEOTIDE SEQUENCE [LARGE SCALE GENOMIC DNA]</scope>
    <source>
        <strain evidence="1 2">M2KJ-4</strain>
    </source>
</reference>
<dbReference type="SUPFAM" id="SSF56281">
    <property type="entry name" value="Metallo-hydrolase/oxidoreductase"/>
    <property type="match status" value="1"/>
</dbReference>
<proteinExistence type="predicted"/>
<dbReference type="Gene3D" id="3.60.15.10">
    <property type="entry name" value="Ribonuclease Z/Hydroxyacylglutathione hydrolase-like"/>
    <property type="match status" value="1"/>
</dbReference>
<dbReference type="PANTHER" id="PTHR36839:SF1">
    <property type="entry name" value="METALLO-BETA-LACTAMASE FAMILY PROTEIN (AFU_ORTHOLOGUE AFUA_5G12770)"/>
    <property type="match status" value="1"/>
</dbReference>
<dbReference type="EMBL" id="QUBR01000002">
    <property type="protein sequence ID" value="REK70299.1"/>
    <property type="molecule type" value="Genomic_DNA"/>
</dbReference>
<organism evidence="1 2">
    <name type="scientific">Aeromicrobium endophyticum</name>
    <dbReference type="NCBI Taxonomy" id="2292704"/>
    <lineage>
        <taxon>Bacteria</taxon>
        <taxon>Bacillati</taxon>
        <taxon>Actinomycetota</taxon>
        <taxon>Actinomycetes</taxon>
        <taxon>Propionibacteriales</taxon>
        <taxon>Nocardioidaceae</taxon>
        <taxon>Aeromicrobium</taxon>
    </lineage>
</organism>
<sequence>MVQQEQVTTWLCATCGVERGPSPEQPERCDICEDERQYVPASGQRWTTVARLQAAGRVVTVEPAAERLWFVGADDVGIGQQAALVQTGGGNLLFDPPGLIDDASVERVRALGGIAAIVASHPHMYGVQSAWSEAFDDAPVWIAEADQQWVGRWTPAMRTWTEPFEVLPGIVLDQVGGHFPGSTVALWSDPPSSGRGVLLAGDAIFPVADGGVTFLRSYPNRIPLSAAVVRRIAEHVGRWQYDHLYNNFGAAIGPQADATVQWSAQRYVDWVSGANDHLT</sequence>
<dbReference type="InterPro" id="IPR036866">
    <property type="entry name" value="RibonucZ/Hydroxyglut_hydro"/>
</dbReference>
<dbReference type="PANTHER" id="PTHR36839">
    <property type="entry name" value="METALLO-BETA-LACTAMASE FAMILY PROTEIN (AFU_ORTHOLOGUE AFUA_5G12770)"/>
    <property type="match status" value="1"/>
</dbReference>
<evidence type="ECO:0000313" key="2">
    <source>
        <dbReference type="Proteomes" id="UP000265581"/>
    </source>
</evidence>
<keyword evidence="1" id="KW-0378">Hydrolase</keyword>
<accession>A0A371P2X2</accession>
<dbReference type="OrthoDB" id="2373347at2"/>
<dbReference type="AlphaFoldDB" id="A0A371P2X2"/>
<protein>
    <submittedName>
        <fullName evidence="1">Hydrolase</fullName>
    </submittedName>
</protein>
<keyword evidence="2" id="KW-1185">Reference proteome</keyword>